<dbReference type="PROSITE" id="PS51257">
    <property type="entry name" value="PROKAR_LIPOPROTEIN"/>
    <property type="match status" value="1"/>
</dbReference>
<dbReference type="Proteomes" id="UP000662747">
    <property type="component" value="Chromosome"/>
</dbReference>
<dbReference type="PANTHER" id="PTHR11851:SF224">
    <property type="entry name" value="PROCESSING PROTEASE"/>
    <property type="match status" value="1"/>
</dbReference>
<feature type="compositionally biased region" description="Basic and acidic residues" evidence="1">
    <location>
        <begin position="40"/>
        <end position="56"/>
    </location>
</feature>
<gene>
    <name evidence="5" type="ORF">JY651_40815</name>
</gene>
<keyword evidence="2" id="KW-0732">Signal</keyword>
<feature type="signal peptide" evidence="2">
    <location>
        <begin position="1"/>
        <end position="17"/>
    </location>
</feature>
<keyword evidence="6" id="KW-1185">Reference proteome</keyword>
<dbReference type="EMBL" id="CP071090">
    <property type="protein sequence ID" value="QSQ21465.1"/>
    <property type="molecule type" value="Genomic_DNA"/>
</dbReference>
<protein>
    <submittedName>
        <fullName evidence="5">Insulinase family protein</fullName>
    </submittedName>
</protein>
<feature type="region of interest" description="Disordered" evidence="1">
    <location>
        <begin position="16"/>
        <end position="62"/>
    </location>
</feature>
<evidence type="ECO:0000313" key="6">
    <source>
        <dbReference type="Proteomes" id="UP000662747"/>
    </source>
</evidence>
<sequence>MRRLLSALLVSTLAACASNPKPPPPSPESPALGAAPAEKPAPKPEDPEAFRDKPPEPGKPPELVLPTFQRATLDNGLTVLVSTRKELPLVFAGVAFAAGSAQDPKGKGGLAELSYRMLLEGAGKRDTVALDNAFADLGVSPAMDVHADGAEVGVRVLKRNVDPALALLADVVMRPTFDAKVFDRRKNQQLRDLVRQLSSPIVLAQLAALSAIFSDDHPYAHMADGVPQTVQALTLADAKGFYQKHSGPKAAALILTGDITLDEAVALAKKHLGNWKGPGTPPPAPPTPAAPPRQNVYVVPKPELAQTVMLVGRPGLAAGHPDEYALELATTVYGGFFGSRLNMNLREAKGYSYGAGAFMDTRLGVGPLLSYTAVRQDVTGPALTELVKELAGLKERPITSKELESAREGLIRAIPGGFETIEGLGATAASIYFKRRPLNELERSVEGLRDATSAEVQRVAELYLAPDAMQIVLVGDPSTIQEQVSPLNLGKLTPVEPDAAPTPAAAK</sequence>
<dbReference type="RefSeq" id="WP_206723043.1">
    <property type="nucleotide sequence ID" value="NZ_CP071090.1"/>
</dbReference>
<evidence type="ECO:0000256" key="2">
    <source>
        <dbReference type="SAM" id="SignalP"/>
    </source>
</evidence>
<dbReference type="Pfam" id="PF05193">
    <property type="entry name" value="Peptidase_M16_C"/>
    <property type="match status" value="1"/>
</dbReference>
<evidence type="ECO:0000259" key="4">
    <source>
        <dbReference type="Pfam" id="PF05193"/>
    </source>
</evidence>
<proteinExistence type="predicted"/>
<dbReference type="Gene3D" id="3.30.830.10">
    <property type="entry name" value="Metalloenzyme, LuxS/M16 peptidase-like"/>
    <property type="match status" value="2"/>
</dbReference>
<feature type="compositionally biased region" description="Low complexity" evidence="1">
    <location>
        <begin position="29"/>
        <end position="38"/>
    </location>
</feature>
<organism evidence="5 6">
    <name type="scientific">Pyxidicoccus parkwayensis</name>
    <dbReference type="NCBI Taxonomy" id="2813578"/>
    <lineage>
        <taxon>Bacteria</taxon>
        <taxon>Pseudomonadati</taxon>
        <taxon>Myxococcota</taxon>
        <taxon>Myxococcia</taxon>
        <taxon>Myxococcales</taxon>
        <taxon>Cystobacterineae</taxon>
        <taxon>Myxococcaceae</taxon>
        <taxon>Pyxidicoccus</taxon>
    </lineage>
</organism>
<evidence type="ECO:0000313" key="5">
    <source>
        <dbReference type="EMBL" id="QSQ21465.1"/>
    </source>
</evidence>
<evidence type="ECO:0000259" key="3">
    <source>
        <dbReference type="Pfam" id="PF00675"/>
    </source>
</evidence>
<dbReference type="InterPro" id="IPR011249">
    <property type="entry name" value="Metalloenz_LuxS/M16"/>
</dbReference>
<dbReference type="InterPro" id="IPR050361">
    <property type="entry name" value="MPP/UQCRC_Complex"/>
</dbReference>
<dbReference type="InterPro" id="IPR011765">
    <property type="entry name" value="Pept_M16_N"/>
</dbReference>
<accession>A0ABX7NRF8</accession>
<dbReference type="Pfam" id="PF00675">
    <property type="entry name" value="Peptidase_M16"/>
    <property type="match status" value="1"/>
</dbReference>
<dbReference type="PANTHER" id="PTHR11851">
    <property type="entry name" value="METALLOPROTEASE"/>
    <property type="match status" value="1"/>
</dbReference>
<evidence type="ECO:0000256" key="1">
    <source>
        <dbReference type="SAM" id="MobiDB-lite"/>
    </source>
</evidence>
<feature type="chain" id="PRO_5045816034" evidence="2">
    <location>
        <begin position="18"/>
        <end position="507"/>
    </location>
</feature>
<dbReference type="SUPFAM" id="SSF63411">
    <property type="entry name" value="LuxS/MPP-like metallohydrolase"/>
    <property type="match status" value="2"/>
</dbReference>
<dbReference type="InterPro" id="IPR007863">
    <property type="entry name" value="Peptidase_M16_C"/>
</dbReference>
<name>A0ABX7NRF8_9BACT</name>
<reference evidence="5 6" key="1">
    <citation type="submission" date="2021-02" db="EMBL/GenBank/DDBJ databases">
        <title>De Novo genome assembly of isolated myxobacteria.</title>
        <authorList>
            <person name="Stevens D.C."/>
        </authorList>
    </citation>
    <scope>NUCLEOTIDE SEQUENCE [LARGE SCALE GENOMIC DNA]</scope>
    <source>
        <strain evidence="6">SCPEA02</strain>
    </source>
</reference>
<feature type="domain" description="Peptidase M16 N-terminal" evidence="3">
    <location>
        <begin position="88"/>
        <end position="200"/>
    </location>
</feature>
<feature type="domain" description="Peptidase M16 C-terminal" evidence="4">
    <location>
        <begin position="233"/>
        <end position="410"/>
    </location>
</feature>